<feature type="signal peptide" evidence="1">
    <location>
        <begin position="1"/>
        <end position="36"/>
    </location>
</feature>
<dbReference type="Proteomes" id="UP001239213">
    <property type="component" value="Unassembled WGS sequence"/>
</dbReference>
<name>A0AAI9V0F1_9PEZI</name>
<evidence type="ECO:0000256" key="1">
    <source>
        <dbReference type="SAM" id="SignalP"/>
    </source>
</evidence>
<proteinExistence type="predicted"/>
<reference evidence="2" key="1">
    <citation type="submission" date="2016-11" db="EMBL/GenBank/DDBJ databases">
        <title>The genome sequence of Colletotrichum cuscutae.</title>
        <authorList>
            <person name="Baroncelli R."/>
        </authorList>
    </citation>
    <scope>NUCLEOTIDE SEQUENCE</scope>
    <source>
        <strain evidence="2">IMI 304802</strain>
    </source>
</reference>
<sequence length="121" mass="13641">MTGRHCFRNRTWFRENITLVWCSASLALSVPHGLNAAEVMGTLARRMERIREHNSCRSRPQPALLHVRCLYGVIWSISEGGYEAVGSTVDVQSNVSPPGTDYLWQWGSKYAHPHTTSLSKV</sequence>
<keyword evidence="3" id="KW-1185">Reference proteome</keyword>
<evidence type="ECO:0000313" key="3">
    <source>
        <dbReference type="Proteomes" id="UP001239213"/>
    </source>
</evidence>
<protein>
    <recommendedName>
        <fullName evidence="4">Secreted protein</fullName>
    </recommendedName>
</protein>
<keyword evidence="1" id="KW-0732">Signal</keyword>
<dbReference type="AlphaFoldDB" id="A0AAI9V0F1"/>
<gene>
    <name evidence="2" type="ORF">CCUS01_01244</name>
</gene>
<evidence type="ECO:0000313" key="2">
    <source>
        <dbReference type="EMBL" id="KAK1466395.1"/>
    </source>
</evidence>
<dbReference type="EMBL" id="MPDP01000260">
    <property type="protein sequence ID" value="KAK1466395.1"/>
    <property type="molecule type" value="Genomic_DNA"/>
</dbReference>
<evidence type="ECO:0008006" key="4">
    <source>
        <dbReference type="Google" id="ProtNLM"/>
    </source>
</evidence>
<accession>A0AAI9V0F1</accession>
<organism evidence="2 3">
    <name type="scientific">Colletotrichum cuscutae</name>
    <dbReference type="NCBI Taxonomy" id="1209917"/>
    <lineage>
        <taxon>Eukaryota</taxon>
        <taxon>Fungi</taxon>
        <taxon>Dikarya</taxon>
        <taxon>Ascomycota</taxon>
        <taxon>Pezizomycotina</taxon>
        <taxon>Sordariomycetes</taxon>
        <taxon>Hypocreomycetidae</taxon>
        <taxon>Glomerellales</taxon>
        <taxon>Glomerellaceae</taxon>
        <taxon>Colletotrichum</taxon>
        <taxon>Colletotrichum acutatum species complex</taxon>
    </lineage>
</organism>
<feature type="chain" id="PRO_5042525992" description="Secreted protein" evidence="1">
    <location>
        <begin position="37"/>
        <end position="121"/>
    </location>
</feature>
<comment type="caution">
    <text evidence="2">The sequence shown here is derived from an EMBL/GenBank/DDBJ whole genome shotgun (WGS) entry which is preliminary data.</text>
</comment>